<keyword evidence="3" id="KW-1185">Reference proteome</keyword>
<protein>
    <submittedName>
        <fullName evidence="2">Uncharacterized protein</fullName>
    </submittedName>
</protein>
<proteinExistence type="predicted"/>
<evidence type="ECO:0000256" key="1">
    <source>
        <dbReference type="SAM" id="MobiDB-lite"/>
    </source>
</evidence>
<accession>A0A135SPD6</accession>
<comment type="caution">
    <text evidence="2">The sequence shown here is derived from an EMBL/GenBank/DDBJ whole genome shotgun (WGS) entry which is preliminary data.</text>
</comment>
<feature type="compositionally biased region" description="Low complexity" evidence="1">
    <location>
        <begin position="65"/>
        <end position="79"/>
    </location>
</feature>
<evidence type="ECO:0000313" key="3">
    <source>
        <dbReference type="Proteomes" id="UP000070328"/>
    </source>
</evidence>
<name>A0A135SPD6_9PEZI</name>
<organism evidence="2 3">
    <name type="scientific">Colletotrichum simmondsii</name>
    <dbReference type="NCBI Taxonomy" id="703756"/>
    <lineage>
        <taxon>Eukaryota</taxon>
        <taxon>Fungi</taxon>
        <taxon>Dikarya</taxon>
        <taxon>Ascomycota</taxon>
        <taxon>Pezizomycotina</taxon>
        <taxon>Sordariomycetes</taxon>
        <taxon>Hypocreomycetidae</taxon>
        <taxon>Glomerellales</taxon>
        <taxon>Glomerellaceae</taxon>
        <taxon>Colletotrichum</taxon>
        <taxon>Colletotrichum acutatum species complex</taxon>
    </lineage>
</organism>
<dbReference type="Proteomes" id="UP000070328">
    <property type="component" value="Unassembled WGS sequence"/>
</dbReference>
<feature type="compositionally biased region" description="Basic and acidic residues" evidence="1">
    <location>
        <begin position="160"/>
        <end position="171"/>
    </location>
</feature>
<reference evidence="2 3" key="1">
    <citation type="submission" date="2014-02" db="EMBL/GenBank/DDBJ databases">
        <title>The genome sequence of Colletotrichum simmondsii CBS122122.</title>
        <authorList>
            <person name="Baroncelli R."/>
            <person name="Thon M.R."/>
        </authorList>
    </citation>
    <scope>NUCLEOTIDE SEQUENCE [LARGE SCALE GENOMIC DNA]</scope>
    <source>
        <strain evidence="2 3">CBS122122</strain>
    </source>
</reference>
<gene>
    <name evidence="2" type="ORF">CSIM01_08147</name>
</gene>
<dbReference type="OrthoDB" id="4850431at2759"/>
<dbReference type="EMBL" id="JFBX01000477">
    <property type="protein sequence ID" value="KXH37784.1"/>
    <property type="molecule type" value="Genomic_DNA"/>
</dbReference>
<feature type="compositionally biased region" description="Basic residues" evidence="1">
    <location>
        <begin position="125"/>
        <end position="141"/>
    </location>
</feature>
<dbReference type="AlphaFoldDB" id="A0A135SPD6"/>
<evidence type="ECO:0000313" key="2">
    <source>
        <dbReference type="EMBL" id="KXH37784.1"/>
    </source>
</evidence>
<feature type="region of interest" description="Disordered" evidence="1">
    <location>
        <begin position="1"/>
        <end position="171"/>
    </location>
</feature>
<sequence>MNMASQLETIAKLRSVTSSPFPPESDALRGRKRHRSLTRCDLEATHYGGTGESSTLRGRPRRRSTSPTPVSSRASSRAGAGAGGGGMSSTTDVSPMRKRLLRVVLLERRRSQSPSRSRSPDRKQAPPRRRHRTRSRSRTHHTKDLFQPKDQLPRLLLGEQAHKKVDTSVQA</sequence>